<name>A0A1V4KZ26_PATFA</name>
<evidence type="ECO:0008006" key="5">
    <source>
        <dbReference type="Google" id="ProtNLM"/>
    </source>
</evidence>
<feature type="chain" id="PRO_5012663425" description="Immunoglobulin V-set domain-containing protein" evidence="2">
    <location>
        <begin position="24"/>
        <end position="265"/>
    </location>
</feature>
<keyword evidence="1" id="KW-0472">Membrane</keyword>
<keyword evidence="2" id="KW-0732">Signal</keyword>
<dbReference type="SUPFAM" id="SSF48726">
    <property type="entry name" value="Immunoglobulin"/>
    <property type="match status" value="1"/>
</dbReference>
<dbReference type="OrthoDB" id="6353782at2759"/>
<evidence type="ECO:0000313" key="3">
    <source>
        <dbReference type="EMBL" id="OPJ89813.1"/>
    </source>
</evidence>
<evidence type="ECO:0000256" key="1">
    <source>
        <dbReference type="SAM" id="Phobius"/>
    </source>
</evidence>
<feature type="signal peptide" evidence="2">
    <location>
        <begin position="1"/>
        <end position="23"/>
    </location>
</feature>
<evidence type="ECO:0000313" key="4">
    <source>
        <dbReference type="Proteomes" id="UP000190648"/>
    </source>
</evidence>
<accession>A0A1V4KZ26</accession>
<comment type="caution">
    <text evidence="3">The sequence shown here is derived from an EMBL/GenBank/DDBJ whole genome shotgun (WGS) entry which is preliminary data.</text>
</comment>
<keyword evidence="1" id="KW-1133">Transmembrane helix</keyword>
<proteinExistence type="predicted"/>
<dbReference type="EMBL" id="LSYS01001150">
    <property type="protein sequence ID" value="OPJ89813.1"/>
    <property type="molecule type" value="Genomic_DNA"/>
</dbReference>
<evidence type="ECO:0000256" key="2">
    <source>
        <dbReference type="SAM" id="SignalP"/>
    </source>
</evidence>
<keyword evidence="1" id="KW-0812">Transmembrane</keyword>
<dbReference type="InterPro" id="IPR036179">
    <property type="entry name" value="Ig-like_dom_sf"/>
</dbReference>
<organism evidence="3 4">
    <name type="scientific">Patagioenas fasciata monilis</name>
    <dbReference type="NCBI Taxonomy" id="372326"/>
    <lineage>
        <taxon>Eukaryota</taxon>
        <taxon>Metazoa</taxon>
        <taxon>Chordata</taxon>
        <taxon>Craniata</taxon>
        <taxon>Vertebrata</taxon>
        <taxon>Euteleostomi</taxon>
        <taxon>Archelosauria</taxon>
        <taxon>Archosauria</taxon>
        <taxon>Dinosauria</taxon>
        <taxon>Saurischia</taxon>
        <taxon>Theropoda</taxon>
        <taxon>Coelurosauria</taxon>
        <taxon>Aves</taxon>
        <taxon>Neognathae</taxon>
        <taxon>Neoaves</taxon>
        <taxon>Columbimorphae</taxon>
        <taxon>Columbiformes</taxon>
        <taxon>Columbidae</taxon>
        <taxon>Patagioenas</taxon>
    </lineage>
</organism>
<dbReference type="Gene3D" id="2.60.40.10">
    <property type="entry name" value="Immunoglobulins"/>
    <property type="match status" value="1"/>
</dbReference>
<protein>
    <recommendedName>
        <fullName evidence="5">Immunoglobulin V-set domain-containing protein</fullName>
    </recommendedName>
</protein>
<keyword evidence="4" id="KW-1185">Reference proteome</keyword>
<reference evidence="3 4" key="1">
    <citation type="submission" date="2016-02" db="EMBL/GenBank/DDBJ databases">
        <title>Band-tailed pigeon sequencing and assembly.</title>
        <authorList>
            <person name="Soares A.E."/>
            <person name="Novak B.J."/>
            <person name="Rice E.S."/>
            <person name="O'Connell B."/>
            <person name="Chang D."/>
            <person name="Weber S."/>
            <person name="Shapiro B."/>
        </authorList>
    </citation>
    <scope>NUCLEOTIDE SEQUENCE [LARGE SCALE GENOMIC DNA]</scope>
    <source>
        <strain evidence="3">BTP2013</strain>
        <tissue evidence="3">Blood</tissue>
    </source>
</reference>
<dbReference type="AlphaFoldDB" id="A0A1V4KZ26"/>
<dbReference type="InterPro" id="IPR013783">
    <property type="entry name" value="Ig-like_fold"/>
</dbReference>
<feature type="transmembrane region" description="Helical" evidence="1">
    <location>
        <begin position="162"/>
        <end position="186"/>
    </location>
</feature>
<sequence>MSSGQRCWSLGSLLLLLLGGNLGVLIEIHQDPVNGTVGQSVLLPVSYRFAGAPRFPVAISWTFNNSLDRLVTCTVQNCSLGAGGAPSNCSANCFPKPTNNSRAELFPENGSLLLRDLRLSDSGVYSVTFGQSSQIKKVFLTLREQRVTPQHPSEAGTVEQDYIHYCIIGICSLISILLLFLLFYCIRRRGAAEKQKRRVIKQHQVSSVEESHMDSTAEGDMTTIYARIGDTFEQPQPTPTAQSLYATVTSPRPPGLDTRPFHHPV</sequence>
<gene>
    <name evidence="3" type="ORF">AV530_003949</name>
</gene>
<dbReference type="Proteomes" id="UP000190648">
    <property type="component" value="Unassembled WGS sequence"/>
</dbReference>